<dbReference type="Proteomes" id="UP000327085">
    <property type="component" value="Chromosome 8"/>
</dbReference>
<reference evidence="3" key="1">
    <citation type="journal article" date="2020" name="Plant J.">
        <title>Transposons played a major role in the diversification between the closely related almond and peach genomes: results from the almond genome sequence.</title>
        <authorList>
            <person name="Alioto T."/>
            <person name="Alexiou K.G."/>
            <person name="Bardil A."/>
            <person name="Barteri F."/>
            <person name="Castanera R."/>
            <person name="Cruz F."/>
            <person name="Dhingra A."/>
            <person name="Duval H."/>
            <person name="Fernandez I Marti A."/>
            <person name="Frias L."/>
            <person name="Galan B."/>
            <person name="Garcia J.L."/>
            <person name="Howad W."/>
            <person name="Gomez-Garrido J."/>
            <person name="Gut M."/>
            <person name="Julca I."/>
            <person name="Morata J."/>
            <person name="Puigdomenech P."/>
            <person name="Ribeca P."/>
            <person name="Rubio Cabetas M.J."/>
            <person name="Vlasova A."/>
            <person name="Wirthensohn M."/>
            <person name="Garcia-Mas J."/>
            <person name="Gabaldon T."/>
            <person name="Casacuberta J.M."/>
            <person name="Arus P."/>
        </authorList>
    </citation>
    <scope>NUCLEOTIDE SEQUENCE [LARGE SCALE GENOMIC DNA]</scope>
    <source>
        <strain evidence="3">cv. Texas</strain>
    </source>
</reference>
<dbReference type="EMBL" id="CABIKO010000057">
    <property type="protein sequence ID" value="VVA22036.1"/>
    <property type="molecule type" value="Genomic_DNA"/>
</dbReference>
<evidence type="ECO:0000313" key="3">
    <source>
        <dbReference type="Proteomes" id="UP000327085"/>
    </source>
</evidence>
<protein>
    <submittedName>
        <fullName evidence="2">PREDICTED: auxin-induced</fullName>
    </submittedName>
</protein>
<evidence type="ECO:0000256" key="1">
    <source>
        <dbReference type="ARBA" id="ARBA00006974"/>
    </source>
</evidence>
<dbReference type="InterPro" id="IPR003676">
    <property type="entry name" value="SAUR_fam"/>
</dbReference>
<name>A0A5E4F2K9_PRUDU</name>
<gene>
    <name evidence="2" type="ORF">ALMOND_2B032939</name>
</gene>
<dbReference type="GO" id="GO:0009733">
    <property type="term" value="P:response to auxin"/>
    <property type="evidence" value="ECO:0007669"/>
    <property type="project" value="InterPro"/>
</dbReference>
<organism evidence="2 3">
    <name type="scientific">Prunus dulcis</name>
    <name type="common">Almond</name>
    <name type="synonym">Amygdalus dulcis</name>
    <dbReference type="NCBI Taxonomy" id="3755"/>
    <lineage>
        <taxon>Eukaryota</taxon>
        <taxon>Viridiplantae</taxon>
        <taxon>Streptophyta</taxon>
        <taxon>Embryophyta</taxon>
        <taxon>Tracheophyta</taxon>
        <taxon>Spermatophyta</taxon>
        <taxon>Magnoliopsida</taxon>
        <taxon>eudicotyledons</taxon>
        <taxon>Gunneridae</taxon>
        <taxon>Pentapetalae</taxon>
        <taxon>rosids</taxon>
        <taxon>fabids</taxon>
        <taxon>Rosales</taxon>
        <taxon>Rosaceae</taxon>
        <taxon>Amygdaloideae</taxon>
        <taxon>Amygdaleae</taxon>
        <taxon>Prunus</taxon>
    </lineage>
</organism>
<dbReference type="Gramene" id="VVA22036">
    <property type="protein sequence ID" value="VVA22036"/>
    <property type="gene ID" value="Prudul26B032939"/>
</dbReference>
<comment type="similarity">
    <text evidence="1">Belongs to the ARG7 family.</text>
</comment>
<dbReference type="Pfam" id="PF02519">
    <property type="entry name" value="Auxin_inducible"/>
    <property type="match status" value="1"/>
</dbReference>
<proteinExistence type="inferred from homology"/>
<dbReference type="InParanoid" id="A0A5E4F2K9"/>
<dbReference type="AlphaFoldDB" id="A0A5E4F2K9"/>
<accession>A0A5E4F2K9</accession>
<evidence type="ECO:0000313" key="2">
    <source>
        <dbReference type="EMBL" id="VVA22036.1"/>
    </source>
</evidence>
<sequence length="179" mass="20132">MSKVSRKTTPCDLLISHKPLPLIVAHLMPLRHSFHVTDEFSHPISSIYTQMIKFTSIKYLLAKHQNSLFPNSPLNSFSSSNTNLKTMGFWIPGIVNAKKSLNHSASSKTLEIPKGHFEVYVGKNQKKRFVIPVSYLNEPLFLDLLNQAEEEFGYGHPMGCITIPCSEDSFVHLTSCLSV</sequence>
<dbReference type="PANTHER" id="PTHR31929">
    <property type="entry name" value="SAUR-LIKE AUXIN-RESPONSIVE PROTEIN FAMILY-RELATED"/>
    <property type="match status" value="1"/>
</dbReference>